<evidence type="ECO:0000313" key="2">
    <source>
        <dbReference type="EMBL" id="CAF4377815.1"/>
    </source>
</evidence>
<dbReference type="GO" id="GO:0016020">
    <property type="term" value="C:membrane"/>
    <property type="evidence" value="ECO:0007669"/>
    <property type="project" value="InterPro"/>
</dbReference>
<sequence length="102" mass="11278">EGPQGNVWRLGKVKLNDITDVYNIILQGVAGSSFQGDITLDNLQLIDGNCPTDLPFECDFDDESLCGFQHDLTEKHQWIRQKGARPGILSGPSFDHSTMTSN</sequence>
<dbReference type="PROSITE" id="PS50060">
    <property type="entry name" value="MAM_2"/>
    <property type="match status" value="2"/>
</dbReference>
<comment type="caution">
    <text evidence="2">The sequence shown here is derived from an EMBL/GenBank/DDBJ whole genome shotgun (WGS) entry which is preliminary data.</text>
</comment>
<protein>
    <recommendedName>
        <fullName evidence="1">MAM domain-containing protein</fullName>
    </recommendedName>
</protein>
<proteinExistence type="predicted"/>
<reference evidence="2" key="1">
    <citation type="submission" date="2021-02" db="EMBL/GenBank/DDBJ databases">
        <authorList>
            <person name="Nowell W R."/>
        </authorList>
    </citation>
    <scope>NUCLEOTIDE SEQUENCE</scope>
</reference>
<dbReference type="Gene3D" id="2.60.120.200">
    <property type="match status" value="2"/>
</dbReference>
<dbReference type="SUPFAM" id="SSF49899">
    <property type="entry name" value="Concanavalin A-like lectins/glucanases"/>
    <property type="match status" value="2"/>
</dbReference>
<dbReference type="AlphaFoldDB" id="A0A820MTL0"/>
<dbReference type="Pfam" id="PF00629">
    <property type="entry name" value="MAM"/>
    <property type="match status" value="1"/>
</dbReference>
<dbReference type="InterPro" id="IPR000998">
    <property type="entry name" value="MAM_dom"/>
</dbReference>
<feature type="domain" description="MAM" evidence="1">
    <location>
        <begin position="56"/>
        <end position="102"/>
    </location>
</feature>
<dbReference type="PANTHER" id="PTHR23282">
    <property type="entry name" value="APICAL ENDOSOMAL GLYCOPROTEIN PRECURSOR"/>
    <property type="match status" value="1"/>
</dbReference>
<feature type="non-terminal residue" evidence="2">
    <location>
        <position position="102"/>
    </location>
</feature>
<evidence type="ECO:0000259" key="1">
    <source>
        <dbReference type="PROSITE" id="PS50060"/>
    </source>
</evidence>
<accession>A0A820MTL0</accession>
<dbReference type="EMBL" id="CAJOBD010059399">
    <property type="protein sequence ID" value="CAF4377815.1"/>
    <property type="molecule type" value="Genomic_DNA"/>
</dbReference>
<feature type="domain" description="MAM" evidence="1">
    <location>
        <begin position="1"/>
        <end position="52"/>
    </location>
</feature>
<feature type="non-terminal residue" evidence="2">
    <location>
        <position position="1"/>
    </location>
</feature>
<dbReference type="InterPro" id="IPR013320">
    <property type="entry name" value="ConA-like_dom_sf"/>
</dbReference>
<gene>
    <name evidence="2" type="ORF">JBS370_LOCUS42747</name>
</gene>
<dbReference type="InterPro" id="IPR051560">
    <property type="entry name" value="MAM_domain-containing"/>
</dbReference>
<evidence type="ECO:0000313" key="3">
    <source>
        <dbReference type="Proteomes" id="UP000663836"/>
    </source>
</evidence>
<dbReference type="Proteomes" id="UP000663836">
    <property type="component" value="Unassembled WGS sequence"/>
</dbReference>
<dbReference type="PANTHER" id="PTHR23282:SF150">
    <property type="entry name" value="SI:CH211-106H4.4"/>
    <property type="match status" value="1"/>
</dbReference>
<name>A0A820MTL0_9BILA</name>
<organism evidence="2 3">
    <name type="scientific">Rotaria sordida</name>
    <dbReference type="NCBI Taxonomy" id="392033"/>
    <lineage>
        <taxon>Eukaryota</taxon>
        <taxon>Metazoa</taxon>
        <taxon>Spiralia</taxon>
        <taxon>Gnathifera</taxon>
        <taxon>Rotifera</taxon>
        <taxon>Eurotatoria</taxon>
        <taxon>Bdelloidea</taxon>
        <taxon>Philodinida</taxon>
        <taxon>Philodinidae</taxon>
        <taxon>Rotaria</taxon>
    </lineage>
</organism>